<dbReference type="InterPro" id="IPR008638">
    <property type="entry name" value="FhaB/CdiA-like_TPS"/>
</dbReference>
<dbReference type="Gene3D" id="2.160.20.10">
    <property type="entry name" value="Single-stranded right-handed beta-helix, Pectin lyase-like"/>
    <property type="match status" value="1"/>
</dbReference>
<evidence type="ECO:0000313" key="5">
    <source>
        <dbReference type="Proteomes" id="UP001154265"/>
    </source>
</evidence>
<feature type="signal peptide" evidence="2">
    <location>
        <begin position="1"/>
        <end position="25"/>
    </location>
</feature>
<dbReference type="InterPro" id="IPR011050">
    <property type="entry name" value="Pectin_lyase_fold/virulence"/>
</dbReference>
<sequence>MFNKICRWFAPVGLLGCLLPFPAIAQIHPAVNATNTTVTVNGQQFDIGGGAFSRDGKNLFHLFRQFGLNDGQIANFLSKPNVQNILAGVNGGDVSYINGLIQVMGGNSNLYLLNPAGIVFGPNASLNVPAAFHASTAQRVHFDGGIFDINGFNDYANLVGNPTGFEFLSTGIIVNEGNLAVGPGQNLTLMGHQVFNTGTLSAPGGTITIQAVPETGMVRISQEGMILSLEIPADRIPEDGVIEAVDLPRLITGGEDRPRVNSVVHNPDGSINLVHDPSKVNVPVDGATAVASGTLDVSNLEGLGGQINVLGSNVAFINAQLNAQGITGGGTILGGGDYLGGSADTGRLDSSFNAQNLFVDNNTVMNADAVTQGNGGTVINWADNSTVFQGMISARGGELGGDGGFVEVSGKKYLHFDGQVNTLAPQGQAGMLLLDPQDLTISTGANSGVPVPFNPPEVLFTFNGMNDSVLNTATLNAVTVTTNVTLQATRDIRFNNPVSLANPGVSLTAQAGRDIYLDADITTNGGDVSLLAGPASGYGTADANGMIRRTVAAARTIQTNGGDIVLNAATIDLPNRNLNTSNGSHDAGSITVTSTVGGVTLNALTAGASLAGATAGDVGNGGAVTVNSAGAITTGAITANSSRTGAGVGNAGNAAPVNLTAQGNVTTGVISTNSQRTQDGAGDAGDAGNLTITTQTGNIQVGAINANSNRANAGIGDAGLGGIISLTTANGNIITQAINTSSASATGAANNGGAISLTTQTSGNITLQSGSQNVDARGTTGGGITINAAGNFTYRSTNSGNVQTNNADLQLIAGGNLSIATSNFGNLQFLTTNGNIFINSGQDTEILGGGAGNNGWTRVRATNGNISLDVKGNLLLRAGNNGDSFVEVLTATSGNMIINVDGNLNLLAGTAAGGGSRRADLVSVGTQTVTVGQNIAVIGGGNVNANARIDSALAQGITAGGTIEVRSNNGANFGRILSSSTSQITAENTLTVATDGLLQSGGDLTLVANDMALDDGLVNAGTHRVTLRPFTDGREIDLGTETAGKLSLVSDELNNITAGILQIGDANSGSIQISAPLSPTNTNTLQLVTGQGISQTAGANLAIANLGLIAQGNVDLESSGNAIGTLALNITGNNHEFKFNNTQNYVIGAVAGNSGLNLANGTIVLSIENNNTVTQTQPVIAQGLAFSGTGSFTFDHTGNTVQTFASDATGDIEFINSGTLIIGQVNPTGVTGANSVNIRTQSGNLILNQPVQAQNSITLVTPNNFINNFGSGAIQSTGDRWLVYSFSPSSNVNGGLVGAEQFNTAYPGAATFAGNGFLYQINPSQLNPNTVLPDPSSPESTSISSTPTPSSTSSSTLSTPVTSTSSQVDIIPDDPDTNGPSDIATILQGQESASNFDEEVLCNLDSEAASATFNDLTPEQWAKMHDSFDCLSPDMNMN</sequence>
<dbReference type="SUPFAM" id="SSF51126">
    <property type="entry name" value="Pectin lyase-like"/>
    <property type="match status" value="1"/>
</dbReference>
<feature type="region of interest" description="Disordered" evidence="1">
    <location>
        <begin position="1328"/>
        <end position="1383"/>
    </location>
</feature>
<protein>
    <submittedName>
        <fullName evidence="4">Filamentous hemagglutinin N-terminal domain-containing protein</fullName>
    </submittedName>
</protein>
<organism evidence="4 5">
    <name type="scientific">Candidatus Synechococcus calcipolaris G9</name>
    <dbReference type="NCBI Taxonomy" id="1497997"/>
    <lineage>
        <taxon>Bacteria</taxon>
        <taxon>Bacillati</taxon>
        <taxon>Cyanobacteriota</taxon>
        <taxon>Cyanophyceae</taxon>
        <taxon>Synechococcales</taxon>
        <taxon>Synechococcaceae</taxon>
        <taxon>Synechococcus</taxon>
    </lineage>
</organism>
<dbReference type="Pfam" id="PF05860">
    <property type="entry name" value="TPS"/>
    <property type="match status" value="1"/>
</dbReference>
<accession>A0ABT6EVN3</accession>
<dbReference type="InterPro" id="IPR012334">
    <property type="entry name" value="Pectin_lyas_fold"/>
</dbReference>
<feature type="chain" id="PRO_5047058303" evidence="2">
    <location>
        <begin position="26"/>
        <end position="1438"/>
    </location>
</feature>
<feature type="domain" description="Filamentous haemagglutinin FhaB/tRNA nuclease CdiA-like TPS" evidence="3">
    <location>
        <begin position="29"/>
        <end position="143"/>
    </location>
</feature>
<dbReference type="SMART" id="SM00912">
    <property type="entry name" value="Haemagg_act"/>
    <property type="match status" value="1"/>
</dbReference>
<dbReference type="EMBL" id="JAKKUT010000001">
    <property type="protein sequence ID" value="MDG2989843.1"/>
    <property type="molecule type" value="Genomic_DNA"/>
</dbReference>
<dbReference type="Proteomes" id="UP001154265">
    <property type="component" value="Unassembled WGS sequence"/>
</dbReference>
<name>A0ABT6EVN3_9SYNE</name>
<evidence type="ECO:0000313" key="4">
    <source>
        <dbReference type="EMBL" id="MDG2989843.1"/>
    </source>
</evidence>
<evidence type="ECO:0000259" key="3">
    <source>
        <dbReference type="SMART" id="SM00912"/>
    </source>
</evidence>
<proteinExistence type="predicted"/>
<keyword evidence="2" id="KW-0732">Signal</keyword>
<comment type="caution">
    <text evidence="4">The sequence shown here is derived from an EMBL/GenBank/DDBJ whole genome shotgun (WGS) entry which is preliminary data.</text>
</comment>
<evidence type="ECO:0000256" key="2">
    <source>
        <dbReference type="SAM" id="SignalP"/>
    </source>
</evidence>
<dbReference type="NCBIfam" id="TIGR01901">
    <property type="entry name" value="adhes_NPXG"/>
    <property type="match status" value="1"/>
</dbReference>
<feature type="compositionally biased region" description="Low complexity" evidence="1">
    <location>
        <begin position="1337"/>
        <end position="1366"/>
    </location>
</feature>
<gene>
    <name evidence="4" type="ORF">L3556_02675</name>
</gene>
<dbReference type="RefSeq" id="WP_277865755.1">
    <property type="nucleotide sequence ID" value="NZ_JAKKUT010000001.1"/>
</dbReference>
<reference evidence="4" key="1">
    <citation type="journal article" date="2022" name="Genome Biol. Evol.">
        <title>A New Gene Family Diagnostic for Intracellular Biomineralization of Amorphous Ca Carbonates by Cyanobacteria.</title>
        <authorList>
            <person name="Benzerara K."/>
            <person name="Duprat E."/>
            <person name="Bitard-Feildel T."/>
            <person name="Caumes G."/>
            <person name="Cassier-Chauvat C."/>
            <person name="Chauvat F."/>
            <person name="Dezi M."/>
            <person name="Diop S.I."/>
            <person name="Gaschignard G."/>
            <person name="Gorgen S."/>
            <person name="Gugger M."/>
            <person name="Lopez-Garcia P."/>
            <person name="Millet M."/>
            <person name="Skouri-Panet F."/>
            <person name="Moreira D."/>
            <person name="Callebaut I."/>
        </authorList>
    </citation>
    <scope>NUCLEOTIDE SEQUENCE</scope>
    <source>
        <strain evidence="4">G9</strain>
    </source>
</reference>
<reference evidence="4" key="2">
    <citation type="submission" date="2022-01" db="EMBL/GenBank/DDBJ databases">
        <authorList>
            <person name="Zivanovic Y."/>
            <person name="Moreira D."/>
            <person name="Lopez-Garcia P."/>
        </authorList>
    </citation>
    <scope>NUCLEOTIDE SEQUENCE</scope>
    <source>
        <strain evidence="4">G9</strain>
    </source>
</reference>
<keyword evidence="5" id="KW-1185">Reference proteome</keyword>
<evidence type="ECO:0000256" key="1">
    <source>
        <dbReference type="SAM" id="MobiDB-lite"/>
    </source>
</evidence>